<proteinExistence type="predicted"/>
<keyword evidence="2" id="KW-1185">Reference proteome</keyword>
<reference evidence="1 2" key="1">
    <citation type="submission" date="2016-03" db="EMBL/GenBank/DDBJ databases">
        <title>Whole genome sequencing of Grifola frondosa 9006-11.</title>
        <authorList>
            <person name="Min B."/>
            <person name="Park H."/>
            <person name="Kim J.-G."/>
            <person name="Cho H."/>
            <person name="Oh Y.-L."/>
            <person name="Kong W.-S."/>
            <person name="Choi I.-G."/>
        </authorList>
    </citation>
    <scope>NUCLEOTIDE SEQUENCE [LARGE SCALE GENOMIC DNA]</scope>
    <source>
        <strain evidence="1 2">9006-11</strain>
    </source>
</reference>
<organism evidence="1 2">
    <name type="scientific">Grifola frondosa</name>
    <name type="common">Maitake</name>
    <name type="synonym">Polyporus frondosus</name>
    <dbReference type="NCBI Taxonomy" id="5627"/>
    <lineage>
        <taxon>Eukaryota</taxon>
        <taxon>Fungi</taxon>
        <taxon>Dikarya</taxon>
        <taxon>Basidiomycota</taxon>
        <taxon>Agaricomycotina</taxon>
        <taxon>Agaricomycetes</taxon>
        <taxon>Polyporales</taxon>
        <taxon>Grifolaceae</taxon>
        <taxon>Grifola</taxon>
    </lineage>
</organism>
<accession>A0A1C7LRX3</accession>
<protein>
    <submittedName>
        <fullName evidence="1">Uncharacterized protein</fullName>
    </submittedName>
</protein>
<gene>
    <name evidence="1" type="ORF">A0H81_12627</name>
</gene>
<name>A0A1C7LRX3_GRIFR</name>
<evidence type="ECO:0000313" key="2">
    <source>
        <dbReference type="Proteomes" id="UP000092993"/>
    </source>
</evidence>
<sequence>MPMHARHEKEYNTQDDDLRKHRCTLSLHLPTSLIFVACIKHTEDAAINASGYHHRRPRASPFEAKQ</sequence>
<dbReference type="AlphaFoldDB" id="A0A1C7LRX3"/>
<evidence type="ECO:0000313" key="1">
    <source>
        <dbReference type="EMBL" id="OBZ67452.1"/>
    </source>
</evidence>
<dbReference type="EMBL" id="LUGG01000024">
    <property type="protein sequence ID" value="OBZ67452.1"/>
    <property type="molecule type" value="Genomic_DNA"/>
</dbReference>
<comment type="caution">
    <text evidence="1">The sequence shown here is derived from an EMBL/GenBank/DDBJ whole genome shotgun (WGS) entry which is preliminary data.</text>
</comment>
<dbReference type="Proteomes" id="UP000092993">
    <property type="component" value="Unassembled WGS sequence"/>
</dbReference>